<dbReference type="GO" id="GO:0005886">
    <property type="term" value="C:plasma membrane"/>
    <property type="evidence" value="ECO:0007669"/>
    <property type="project" value="TreeGrafter"/>
</dbReference>
<evidence type="ECO:0000259" key="8">
    <source>
        <dbReference type="Pfam" id="PF00535"/>
    </source>
</evidence>
<evidence type="ECO:0000256" key="6">
    <source>
        <dbReference type="ARBA" id="ARBA00022989"/>
    </source>
</evidence>
<dbReference type="PANTHER" id="PTHR48090">
    <property type="entry name" value="UNDECAPRENYL-PHOSPHATE 4-DEOXY-4-FORMAMIDO-L-ARABINOSE TRANSFERASE-RELATED"/>
    <property type="match status" value="1"/>
</dbReference>
<dbReference type="Gene3D" id="3.90.550.10">
    <property type="entry name" value="Spore Coat Polysaccharide Biosynthesis Protein SpsA, Chain A"/>
    <property type="match status" value="1"/>
</dbReference>
<dbReference type="InterPro" id="IPR029044">
    <property type="entry name" value="Nucleotide-diphossugar_trans"/>
</dbReference>
<keyword evidence="5" id="KW-0448">Lipopolysaccharide biosynthesis</keyword>
<organism evidence="9">
    <name type="scientific">uncultured Alphaproteobacteria bacterium</name>
    <dbReference type="NCBI Taxonomy" id="91750"/>
    <lineage>
        <taxon>Bacteria</taxon>
        <taxon>Pseudomonadati</taxon>
        <taxon>Pseudomonadota</taxon>
        <taxon>Alphaproteobacteria</taxon>
        <taxon>environmental samples</taxon>
    </lineage>
</organism>
<dbReference type="FunFam" id="3.90.550.10:FF:000170">
    <property type="entry name" value="Dolichol-phosphate mannosyltransferase"/>
    <property type="match status" value="1"/>
</dbReference>
<dbReference type="GO" id="GO:0009103">
    <property type="term" value="P:lipopolysaccharide biosynthetic process"/>
    <property type="evidence" value="ECO:0007669"/>
    <property type="project" value="UniProtKB-KW"/>
</dbReference>
<evidence type="ECO:0000313" key="9">
    <source>
        <dbReference type="EMBL" id="SBW07616.1"/>
    </source>
</evidence>
<dbReference type="EMBL" id="FLUO01000001">
    <property type="protein sequence ID" value="SBW07616.1"/>
    <property type="molecule type" value="Genomic_DNA"/>
</dbReference>
<proteinExistence type="predicted"/>
<dbReference type="InterPro" id="IPR001173">
    <property type="entry name" value="Glyco_trans_2-like"/>
</dbReference>
<dbReference type="PANTHER" id="PTHR48090:SF3">
    <property type="entry name" value="UNDECAPRENYL-PHOSPHATE 4-DEOXY-4-FORMAMIDO-L-ARABINOSE TRANSFERASE"/>
    <property type="match status" value="1"/>
</dbReference>
<keyword evidence="7" id="KW-0472">Membrane</keyword>
<keyword evidence="6" id="KW-1133">Transmembrane helix</keyword>
<evidence type="ECO:0000256" key="3">
    <source>
        <dbReference type="ARBA" id="ARBA00022679"/>
    </source>
</evidence>
<dbReference type="GO" id="GO:0099621">
    <property type="term" value="F:undecaprenyl-phosphate 4-deoxy-4-formamido-L-arabinose transferase activity"/>
    <property type="evidence" value="ECO:0007669"/>
    <property type="project" value="TreeGrafter"/>
</dbReference>
<accession>A0A212K7I2</accession>
<dbReference type="CDD" id="cd04179">
    <property type="entry name" value="DPM_DPG-synthase_like"/>
    <property type="match status" value="1"/>
</dbReference>
<evidence type="ECO:0000256" key="5">
    <source>
        <dbReference type="ARBA" id="ARBA00022985"/>
    </source>
</evidence>
<evidence type="ECO:0000256" key="4">
    <source>
        <dbReference type="ARBA" id="ARBA00022692"/>
    </source>
</evidence>
<keyword evidence="4" id="KW-0812">Transmembrane</keyword>
<dbReference type="InterPro" id="IPR050256">
    <property type="entry name" value="Glycosyltransferase_2"/>
</dbReference>
<name>A0A212K7I2_9PROT</name>
<gene>
    <name evidence="9" type="ORF">KL86APRO_12264</name>
</gene>
<dbReference type="SUPFAM" id="SSF53448">
    <property type="entry name" value="Nucleotide-diphospho-sugar transferases"/>
    <property type="match status" value="1"/>
</dbReference>
<dbReference type="Pfam" id="PF00535">
    <property type="entry name" value="Glycos_transf_2"/>
    <property type="match status" value="1"/>
</dbReference>
<protein>
    <submittedName>
        <fullName evidence="9">Dolichol-phosphate mannosyltransferase</fullName>
    </submittedName>
</protein>
<keyword evidence="3 9" id="KW-0808">Transferase</keyword>
<feature type="domain" description="Glycosyltransferase 2-like" evidence="8">
    <location>
        <begin position="15"/>
        <end position="175"/>
    </location>
</feature>
<keyword evidence="1" id="KW-1003">Cell membrane</keyword>
<sequence>MLPMQTNAAMPELAVVVPVRNEQDNILSLVAEIHAALDGVDFEVVYVDDGSDDRTPQKLAEAKAQYPRLRSVRHAESCGQSQAVATGVKTARARFVATLDGDGQNDPADIPALLDRLRAASNPDLFLVAGHRHKRRDSAVKRYSSRFANALRRALLNDETPDTGCGLKVFSRAGFLDLPRFDHMHRYLPALYLRNGGQVVSVPVNHRPRERGVSKYGTLDRALVGITDLLGVMWLIRRASVPEIDPADD</sequence>
<evidence type="ECO:0000256" key="1">
    <source>
        <dbReference type="ARBA" id="ARBA00022475"/>
    </source>
</evidence>
<reference evidence="9" key="1">
    <citation type="submission" date="2016-04" db="EMBL/GenBank/DDBJ databases">
        <authorList>
            <person name="Evans L.H."/>
            <person name="Alamgir A."/>
            <person name="Owens N."/>
            <person name="Weber N.D."/>
            <person name="Virtaneva K."/>
            <person name="Barbian K."/>
            <person name="Babar A."/>
            <person name="Rosenke K."/>
        </authorList>
    </citation>
    <scope>NUCLEOTIDE SEQUENCE</scope>
    <source>
        <strain evidence="9">86</strain>
    </source>
</reference>
<evidence type="ECO:0000256" key="2">
    <source>
        <dbReference type="ARBA" id="ARBA00022676"/>
    </source>
</evidence>
<dbReference type="AlphaFoldDB" id="A0A212K7I2"/>
<evidence type="ECO:0000256" key="7">
    <source>
        <dbReference type="ARBA" id="ARBA00023136"/>
    </source>
</evidence>
<keyword evidence="2 9" id="KW-0328">Glycosyltransferase</keyword>